<dbReference type="GO" id="GO:0046872">
    <property type="term" value="F:metal ion binding"/>
    <property type="evidence" value="ECO:0007669"/>
    <property type="project" value="UniProtKB-KW"/>
</dbReference>
<dbReference type="SUPFAM" id="SSF55811">
    <property type="entry name" value="Nudix"/>
    <property type="match status" value="2"/>
</dbReference>
<sequence>MMFTLDAPARANGPALWIIWNGNLILHIDGRLPEARPDSPLTLERHVASLGDRDCRTAELVGDAPRGAEWRTLRHALLDAPRPLQQALSRAWQLIHFERSHRFCSHCASPLVPHAHDSGKGCPSCGAVHYPRISPAMMVTVTRGREILLARAPHFAEGMYSALAGFVEPGETLEQCVHRETFEEVGVRIGNLAYAGSQQWPFPHSLMLAFTAEYLSGDIVPQEGEIADARWFSIDALPTLPPPASIAAWLIRHTIDRINAR</sequence>
<dbReference type="InterPro" id="IPR049734">
    <property type="entry name" value="NudC-like_C"/>
</dbReference>
<evidence type="ECO:0000259" key="7">
    <source>
        <dbReference type="PROSITE" id="PS51462"/>
    </source>
</evidence>
<dbReference type="PROSITE" id="PS00893">
    <property type="entry name" value="NUDIX_BOX"/>
    <property type="match status" value="1"/>
</dbReference>
<gene>
    <name evidence="8" type="ORF">GCM10011289_31680</name>
</gene>
<reference evidence="8" key="2">
    <citation type="submission" date="2020-09" db="EMBL/GenBank/DDBJ databases">
        <authorList>
            <person name="Sun Q."/>
            <person name="Kim S."/>
        </authorList>
    </citation>
    <scope>NUCLEOTIDE SEQUENCE</scope>
    <source>
        <strain evidence="8">KCTC 32182</strain>
    </source>
</reference>
<dbReference type="GO" id="GO:0016787">
    <property type="term" value="F:hydrolase activity"/>
    <property type="evidence" value="ECO:0007669"/>
    <property type="project" value="UniProtKB-KW"/>
</dbReference>
<dbReference type="InterPro" id="IPR015797">
    <property type="entry name" value="NUDIX_hydrolase-like_dom_sf"/>
</dbReference>
<keyword evidence="5" id="KW-0460">Magnesium</keyword>
<dbReference type="Gene3D" id="3.90.79.20">
    <property type="match status" value="1"/>
</dbReference>
<comment type="caution">
    <text evidence="8">The sequence shown here is derived from an EMBL/GenBank/DDBJ whole genome shotgun (WGS) entry which is preliminary data.</text>
</comment>
<reference evidence="8" key="1">
    <citation type="journal article" date="2014" name="Int. J. Syst. Evol. Microbiol.">
        <title>Complete genome sequence of Corynebacterium casei LMG S-19264T (=DSM 44701T), isolated from a smear-ripened cheese.</title>
        <authorList>
            <consortium name="US DOE Joint Genome Institute (JGI-PGF)"/>
            <person name="Walter F."/>
            <person name="Albersmeier A."/>
            <person name="Kalinowski J."/>
            <person name="Ruckert C."/>
        </authorList>
    </citation>
    <scope>NUCLEOTIDE SEQUENCE</scope>
    <source>
        <strain evidence="8">KCTC 32182</strain>
    </source>
</reference>
<feature type="domain" description="Nudix hydrolase" evidence="7">
    <location>
        <begin position="131"/>
        <end position="254"/>
    </location>
</feature>
<keyword evidence="4" id="KW-0378">Hydrolase</keyword>
<evidence type="ECO:0000313" key="8">
    <source>
        <dbReference type="EMBL" id="GGY25703.1"/>
    </source>
</evidence>
<dbReference type="Pfam" id="PF00293">
    <property type="entry name" value="NUDIX"/>
    <property type="match status" value="1"/>
</dbReference>
<evidence type="ECO:0000256" key="5">
    <source>
        <dbReference type="ARBA" id="ARBA00022842"/>
    </source>
</evidence>
<keyword evidence="6" id="KW-0520">NAD</keyword>
<dbReference type="EMBL" id="BMYX01000021">
    <property type="protein sequence ID" value="GGY25703.1"/>
    <property type="molecule type" value="Genomic_DNA"/>
</dbReference>
<dbReference type="PROSITE" id="PS51462">
    <property type="entry name" value="NUDIX"/>
    <property type="match status" value="1"/>
</dbReference>
<dbReference type="CDD" id="cd03429">
    <property type="entry name" value="NUDIX_NADH_pyrophosphatase_Nudt13"/>
    <property type="match status" value="1"/>
</dbReference>
<evidence type="ECO:0000256" key="2">
    <source>
        <dbReference type="ARBA" id="ARBA00012381"/>
    </source>
</evidence>
<dbReference type="PANTHER" id="PTHR11383:SF3">
    <property type="entry name" value="NAD(P)H PYROPHOSPHATASE NUDT13, MITOCHONDRIAL"/>
    <property type="match status" value="1"/>
</dbReference>
<dbReference type="InterPro" id="IPR015376">
    <property type="entry name" value="Znr_NADH_PPase"/>
</dbReference>
<dbReference type="InterPro" id="IPR020084">
    <property type="entry name" value="NUDIX_hydrolase_CS"/>
</dbReference>
<dbReference type="Gene3D" id="3.90.79.10">
    <property type="entry name" value="Nucleoside Triphosphate Pyrophosphohydrolase"/>
    <property type="match status" value="1"/>
</dbReference>
<organism evidence="8 9">
    <name type="scientific">Paludibacterium paludis</name>
    <dbReference type="NCBI Taxonomy" id="1225769"/>
    <lineage>
        <taxon>Bacteria</taxon>
        <taxon>Pseudomonadati</taxon>
        <taxon>Pseudomonadota</taxon>
        <taxon>Betaproteobacteria</taxon>
        <taxon>Neisseriales</taxon>
        <taxon>Chromobacteriaceae</taxon>
        <taxon>Paludibacterium</taxon>
    </lineage>
</organism>
<protein>
    <recommendedName>
        <fullName evidence="2">NAD(+) diphosphatase</fullName>
        <ecNumber evidence="2">3.6.1.22</ecNumber>
    </recommendedName>
</protein>
<dbReference type="Proteomes" id="UP000645257">
    <property type="component" value="Unassembled WGS sequence"/>
</dbReference>
<keyword evidence="9" id="KW-1185">Reference proteome</keyword>
<dbReference type="Pfam" id="PF09297">
    <property type="entry name" value="Zn_ribbon_NUD"/>
    <property type="match status" value="1"/>
</dbReference>
<name>A0A918P5H0_9NEIS</name>
<dbReference type="EC" id="3.6.1.22" evidence="2"/>
<evidence type="ECO:0000256" key="3">
    <source>
        <dbReference type="ARBA" id="ARBA00022723"/>
    </source>
</evidence>
<proteinExistence type="predicted"/>
<comment type="cofactor">
    <cofactor evidence="1">
        <name>Mg(2+)</name>
        <dbReference type="ChEBI" id="CHEBI:18420"/>
    </cofactor>
</comment>
<dbReference type="RefSeq" id="WP_189536112.1">
    <property type="nucleotide sequence ID" value="NZ_BMYX01000021.1"/>
</dbReference>
<dbReference type="NCBIfam" id="NF001299">
    <property type="entry name" value="PRK00241.1"/>
    <property type="match status" value="1"/>
</dbReference>
<evidence type="ECO:0000256" key="4">
    <source>
        <dbReference type="ARBA" id="ARBA00022801"/>
    </source>
</evidence>
<evidence type="ECO:0000256" key="6">
    <source>
        <dbReference type="ARBA" id="ARBA00023027"/>
    </source>
</evidence>
<evidence type="ECO:0000313" key="9">
    <source>
        <dbReference type="Proteomes" id="UP000645257"/>
    </source>
</evidence>
<dbReference type="AlphaFoldDB" id="A0A918P5H0"/>
<dbReference type="InterPro" id="IPR000086">
    <property type="entry name" value="NUDIX_hydrolase_dom"/>
</dbReference>
<dbReference type="PANTHER" id="PTHR11383">
    <property type="entry name" value="NUCLEOSIDE DIPHOSPHATE-LINKED MOIETY X MOTIF 13"/>
    <property type="match status" value="1"/>
</dbReference>
<keyword evidence="3" id="KW-0479">Metal-binding</keyword>
<evidence type="ECO:0000256" key="1">
    <source>
        <dbReference type="ARBA" id="ARBA00001946"/>
    </source>
</evidence>
<accession>A0A918P5H0</accession>